<gene>
    <name evidence="2" type="ORF">Vretimale_8551</name>
</gene>
<organism evidence="2 3">
    <name type="scientific">Volvox reticuliferus</name>
    <dbReference type="NCBI Taxonomy" id="1737510"/>
    <lineage>
        <taxon>Eukaryota</taxon>
        <taxon>Viridiplantae</taxon>
        <taxon>Chlorophyta</taxon>
        <taxon>core chlorophytes</taxon>
        <taxon>Chlorophyceae</taxon>
        <taxon>CS clade</taxon>
        <taxon>Chlamydomonadales</taxon>
        <taxon>Volvocaceae</taxon>
        <taxon>Volvox</taxon>
    </lineage>
</organism>
<proteinExistence type="predicted"/>
<feature type="compositionally biased region" description="Low complexity" evidence="1">
    <location>
        <begin position="37"/>
        <end position="53"/>
    </location>
</feature>
<reference evidence="2" key="1">
    <citation type="journal article" date="2021" name="Proc. Natl. Acad. Sci. U.S.A.">
        <title>Three genomes in the algal genus Volvox reveal the fate of a haploid sex-determining region after a transition to homothallism.</title>
        <authorList>
            <person name="Yamamoto K."/>
            <person name="Hamaji T."/>
            <person name="Kawai-Toyooka H."/>
            <person name="Matsuzaki R."/>
            <person name="Takahashi F."/>
            <person name="Nishimura Y."/>
            <person name="Kawachi M."/>
            <person name="Noguchi H."/>
            <person name="Minakuchi Y."/>
            <person name="Umen J.G."/>
            <person name="Toyoda A."/>
            <person name="Nozaki H."/>
        </authorList>
    </citation>
    <scope>NUCLEOTIDE SEQUENCE</scope>
    <source>
        <strain evidence="2">NIES-3785</strain>
    </source>
</reference>
<comment type="caution">
    <text evidence="2">The sequence shown here is derived from an EMBL/GenBank/DDBJ whole genome shotgun (WGS) entry which is preliminary data.</text>
</comment>
<evidence type="ECO:0000256" key="1">
    <source>
        <dbReference type="SAM" id="MobiDB-lite"/>
    </source>
</evidence>
<feature type="non-terminal residue" evidence="2">
    <location>
        <position position="163"/>
    </location>
</feature>
<sequence>AVTTTAALTIMPAPLSVIDVEEATPSLVARPFDLRSPELPLPSSQQQQQLQDPQMPPPPCTEILPLPSHQPPSMPPPPPPQQQQQQHWRAVSGISVPSEAHDPPQTRHLHNISLEPMGVRPIDVEANQMMVAGRSSQSSAPGVSADPSAQGSTCPNASCPLQQ</sequence>
<evidence type="ECO:0000313" key="3">
    <source>
        <dbReference type="Proteomes" id="UP000722791"/>
    </source>
</evidence>
<feature type="compositionally biased region" description="Polar residues" evidence="1">
    <location>
        <begin position="134"/>
        <end position="163"/>
    </location>
</feature>
<name>A0A8J4LPE3_9CHLO</name>
<feature type="non-terminal residue" evidence="2">
    <location>
        <position position="1"/>
    </location>
</feature>
<dbReference type="EMBL" id="BNCQ01000014">
    <property type="protein sequence ID" value="GIM03875.1"/>
    <property type="molecule type" value="Genomic_DNA"/>
</dbReference>
<feature type="compositionally biased region" description="Pro residues" evidence="1">
    <location>
        <begin position="68"/>
        <end position="81"/>
    </location>
</feature>
<accession>A0A8J4LPE3</accession>
<dbReference type="Proteomes" id="UP000722791">
    <property type="component" value="Unassembled WGS sequence"/>
</dbReference>
<protein>
    <submittedName>
        <fullName evidence="2">Uncharacterized protein</fullName>
    </submittedName>
</protein>
<feature type="region of interest" description="Disordered" evidence="1">
    <location>
        <begin position="130"/>
        <end position="163"/>
    </location>
</feature>
<feature type="region of interest" description="Disordered" evidence="1">
    <location>
        <begin position="29"/>
        <end position="109"/>
    </location>
</feature>
<dbReference type="AlphaFoldDB" id="A0A8J4LPE3"/>
<evidence type="ECO:0000313" key="2">
    <source>
        <dbReference type="EMBL" id="GIM03875.1"/>
    </source>
</evidence>